<gene>
    <name evidence="1" type="ORF">METZ01_LOCUS450937</name>
</gene>
<organism evidence="1">
    <name type="scientific">marine metagenome</name>
    <dbReference type="NCBI Taxonomy" id="408172"/>
    <lineage>
        <taxon>unclassified sequences</taxon>
        <taxon>metagenomes</taxon>
        <taxon>ecological metagenomes</taxon>
    </lineage>
</organism>
<dbReference type="EMBL" id="UINC01186052">
    <property type="protein sequence ID" value="SVD98083.1"/>
    <property type="molecule type" value="Genomic_DNA"/>
</dbReference>
<dbReference type="Gene3D" id="3.20.20.80">
    <property type="entry name" value="Glycosidases"/>
    <property type="match status" value="1"/>
</dbReference>
<feature type="non-terminal residue" evidence="1">
    <location>
        <position position="131"/>
    </location>
</feature>
<sequence length="131" mass="14810">MRIRGISLGIEIAFAATLFFLVWGGAVSSTKFKIEKTEVISKGKPRSTRILEYKNRDQVKTSQYGGWLNRNLGGTGFFRTQKIEGRWWLVDPDGYLFISMGLNSFKPNDSALSTSIMEAKFGHKTGWLSHE</sequence>
<proteinExistence type="predicted"/>
<dbReference type="AlphaFoldDB" id="A0A382ZRN4"/>
<name>A0A382ZRN4_9ZZZZ</name>
<evidence type="ECO:0000313" key="1">
    <source>
        <dbReference type="EMBL" id="SVD98083.1"/>
    </source>
</evidence>
<accession>A0A382ZRN4</accession>
<reference evidence="1" key="1">
    <citation type="submission" date="2018-05" db="EMBL/GenBank/DDBJ databases">
        <authorList>
            <person name="Lanie J.A."/>
            <person name="Ng W.-L."/>
            <person name="Kazmierczak K.M."/>
            <person name="Andrzejewski T.M."/>
            <person name="Davidsen T.M."/>
            <person name="Wayne K.J."/>
            <person name="Tettelin H."/>
            <person name="Glass J.I."/>
            <person name="Rusch D."/>
            <person name="Podicherti R."/>
            <person name="Tsui H.-C.T."/>
            <person name="Winkler M.E."/>
        </authorList>
    </citation>
    <scope>NUCLEOTIDE SEQUENCE</scope>
</reference>
<protein>
    <submittedName>
        <fullName evidence="1">Uncharacterized protein</fullName>
    </submittedName>
</protein>